<reference evidence="17" key="1">
    <citation type="journal article" date="2015" name="Genome Announc.">
        <title>Draft genome sequence of the cellulolytic fungus Chaetomium globosum.</title>
        <authorList>
            <person name="Cuomo C.A."/>
            <person name="Untereiner W.A."/>
            <person name="Ma L.-J."/>
            <person name="Grabherr M."/>
            <person name="Birren B.W."/>
        </authorList>
    </citation>
    <scope>NUCLEOTIDE SEQUENCE [LARGE SCALE GENOMIC DNA]</scope>
    <source>
        <strain evidence="17">ATCC 6205 / CBS 148.51 / DSM 1962 / NBRC 6347 / NRRL 1970</strain>
    </source>
</reference>
<keyword evidence="11" id="KW-0863">Zinc-finger</keyword>
<dbReference type="EMBL" id="CH408030">
    <property type="protein sequence ID" value="EAQ91761.1"/>
    <property type="molecule type" value="Genomic_DNA"/>
</dbReference>
<protein>
    <recommendedName>
        <fullName evidence="18">Reverse transcriptase</fullName>
    </recommendedName>
</protein>
<dbReference type="InterPro" id="IPR000477">
    <property type="entry name" value="RT_dom"/>
</dbReference>
<comment type="subcellular location">
    <subcellularLocation>
        <location evidence="1">Mitochondrion</location>
    </subcellularLocation>
</comment>
<evidence type="ECO:0008006" key="18">
    <source>
        <dbReference type="Google" id="ProtNLM"/>
    </source>
</evidence>
<dbReference type="SUPFAM" id="SSF54160">
    <property type="entry name" value="Chromo domain-like"/>
    <property type="match status" value="1"/>
</dbReference>
<dbReference type="OrthoDB" id="5106181at2759"/>
<dbReference type="GO" id="GO:0016787">
    <property type="term" value="F:hydrolase activity"/>
    <property type="evidence" value="ECO:0007669"/>
    <property type="project" value="UniProtKB-KW"/>
</dbReference>
<organism evidence="16 17">
    <name type="scientific">Chaetomium globosum (strain ATCC 6205 / CBS 148.51 / DSM 1962 / NBRC 6347 / NRRL 1970)</name>
    <name type="common">Soil fungus</name>
    <dbReference type="NCBI Taxonomy" id="306901"/>
    <lineage>
        <taxon>Eukaryota</taxon>
        <taxon>Fungi</taxon>
        <taxon>Dikarya</taxon>
        <taxon>Ascomycota</taxon>
        <taxon>Pezizomycotina</taxon>
        <taxon>Sordariomycetes</taxon>
        <taxon>Sordariomycetidae</taxon>
        <taxon>Sordariales</taxon>
        <taxon>Chaetomiaceae</taxon>
        <taxon>Chaetomium</taxon>
    </lineage>
</organism>
<evidence type="ECO:0000256" key="7">
    <source>
        <dbReference type="ARBA" id="ARBA00022801"/>
    </source>
</evidence>
<feature type="compositionally biased region" description="Polar residues" evidence="12">
    <location>
        <begin position="184"/>
        <end position="220"/>
    </location>
</feature>
<keyword evidence="5" id="KW-0540">Nuclease</keyword>
<dbReference type="Gene3D" id="3.30.420.10">
    <property type="entry name" value="Ribonuclease H-like superfamily/Ribonuclease H"/>
    <property type="match status" value="1"/>
</dbReference>
<dbReference type="InterPro" id="IPR036397">
    <property type="entry name" value="RNaseH_sf"/>
</dbReference>
<evidence type="ECO:0000256" key="1">
    <source>
        <dbReference type="ARBA" id="ARBA00004173"/>
    </source>
</evidence>
<feature type="compositionally biased region" description="Low complexity" evidence="12">
    <location>
        <begin position="570"/>
        <end position="593"/>
    </location>
</feature>
<evidence type="ECO:0000256" key="2">
    <source>
        <dbReference type="ARBA" id="ARBA00011353"/>
    </source>
</evidence>
<dbReference type="GO" id="GO:0003964">
    <property type="term" value="F:RNA-directed DNA polymerase activity"/>
    <property type="evidence" value="ECO:0007669"/>
    <property type="project" value="UniProtKB-KW"/>
</dbReference>
<keyword evidence="8" id="KW-0694">RNA-binding</keyword>
<dbReference type="InterPro" id="IPR056924">
    <property type="entry name" value="SH3_Tf2-1"/>
</dbReference>
<feature type="domain" description="Chromo" evidence="13">
    <location>
        <begin position="2045"/>
        <end position="2101"/>
    </location>
</feature>
<evidence type="ECO:0000259" key="13">
    <source>
        <dbReference type="PROSITE" id="PS50013"/>
    </source>
</evidence>
<comment type="subunit">
    <text evidence="2">Component of the NuA4 histone acetyltransferase complex.</text>
</comment>
<evidence type="ECO:0000256" key="10">
    <source>
        <dbReference type="ARBA" id="ARBA00023128"/>
    </source>
</evidence>
<dbReference type="SUPFAM" id="SSF56672">
    <property type="entry name" value="DNA/RNA polymerases"/>
    <property type="match status" value="1"/>
</dbReference>
<dbReference type="GO" id="GO:0005739">
    <property type="term" value="C:mitochondrion"/>
    <property type="evidence" value="ECO:0007669"/>
    <property type="project" value="UniProtKB-SubCell"/>
</dbReference>
<keyword evidence="10" id="KW-0496">Mitochondrion</keyword>
<sequence>MTGDFYKRAFWKRTILNPGLRHRSSRLNYRVTHLDEACGDRWAETPDDVDRNYQWQWDGYPYPQLLPVAQNGWLKIREPATPLRQTVPHLARIRRAISPRIGSCQPLRHTRHLQHHQQSDDPMPTPAVDRQLRARQLLRFVGTDHPHVTHVDRKDIDHARSFYSWFKKWRPVTTTSTPSISSVGSNNHHQAVTTDCPSERNNQPVETASNASEEISTPTLYTHASSTRPSSPTPTTSDLPSTGNTPKTSTYRRSTSTDNNVDMADNGRRQPVPDPDGPLTAQAAAALMAAAFRQHRENQNADMGNLLAAAIDHQQRQQPAASTALQAVDVGYFDPSAKDPSGAGLISGGKINKYTDIFPFCDRLVDLAATHGDDAVRRIWSQCLQGPALVWHSHILTDDDRELLRTATINAICNKLKSRFKIDYSVALDTLKQSRFTMSDVANDKDIMAFVQTMMRNAKACDMSRHGQLIAAFEALDGDIQSELDKPTSTTEIDSFLRQIQERESVLRKRAQRFRQPQQPYRQHHIGIRGNNNNSHSGTVINNNGINHKAKIRGQGLQPQGQQWQYNQYNVGNQPANNQRQYGQQQQQAQQPGAVVPENRRLPAPPQRNQYRPPTPGRAIPAFHGSAQYQQPSVEDAPEQDVAGPDDFGPAESYYGNAPYPDDEYPAAPEWLDVDHRGPDTDTTDTPDDVVAQFVSLSIASKCRHCAKSFPSNNKLMAHIYADHLKRPRPDRKARADTAGAIPSAREVVDAHLAEAHPVADDPMHLSKIVESKNHPRPRSRLYRNVGRQAMVGRPHTVIRHRASPLMVRGIGKGVHNTLDYAIIDLNFYGTLPSGSTAIASFTREVTIVDDLRANMLLGMDCMTPEKFDILLSDEAIVINSCGGIRIPITTKRHGKPIKSKVIAKHRISIPPQTLASIAVNHAVHVDDGQTLLFEPATLNVSVFAAVADCHMESAIVRNDTNRPITVHANQCVGHLVSMEPDCQAYLVDDAAAAELAVHKPAPPPEERRLATMTEDDIKLNTIQHPCGVTIYNLPPAQMAPLWSLVTEYQDVFKDKGFVNLDQDQWMRVKLRPGWHETLPKKCRIYPMNAEDRGVVKDTIGKLESGGKATKTRFQVPFSFPVFVVWRTMPDGTRKGRMVVDIRMLNKIVLPDAYPMKSQDDIMARLANAKYITILDAVAFYYQWLVDPRDRWVFTMNTPEGQYTFNCVVMGYRNSNAYVQRQMNLLLKHIDAADAYCDDVAIGSRKFDTDDGHLAHLRRVFDALRRRNISIGPSKSFIAFPSATVLGRMVNSMGMSTTTERLSAITKLNFPATLKDLEYFIGATGWLRHNVPLYSILVEPLQRRKTALLKTRNRKGKRRSWSHAVQLLLPTSEELASFEAVKAALSRHTTLAFFRDADPFCIDVDVSALGIGAEVYHIEPAALQKVTKDGLIVKYPPRTAIQPLAYLSRTLSLAERDYWPTEMEVLGLVWVLAKCKRWITATKSSPLYVFTDHKSILGLNNRTADITSSTSTTNKRLIRAAEFFSTFDLRIQHKPGKFHVVADALSRLPSTNNVTDPQAPGGLDNLPNDREEHWAFCAATAPLRLPSIRTFPEPADKDVDLGQPTATTTSGIVTLDIHPEFVERLQEGYLQDPVWKRTMTVIRQNNSLLPANRANLPFELHKGLLWKTGGQVPRLCVPRTCLTDILNAIHDGNHRGFQALRTRLSNFCISQPTKMLRAYVNACPQCKANDRRHHSPYGSLQPLTGNECPYYMITIDFIVDLPTSTDKLDVALVIVDKLSKETQIVLGKSTWKSSHWGPQLLNRLLTANWGLPKVILSDRDPKFTAALWRAIWKTLGTNLLYTTAYHPSTDGQSERTIQTIESALRHYIQALDDFTRWPETVPRLQFEHNNIRSRTTGKSPNEIVKGFNPVAVADVIGDHQPARDPNLPQLRMEAHDAVAIAAMTMKHYYDRRHMPRFFDVGSKVWLRVHKGYNMPATDLIGPKFSQQYAGPLEVVERVGRSAYRLRLPPSWRIHDVVSIDHLEPHTFDPYGRQLPAIQPVTTHNQTVKAIVSHRLRGNGNQYLVKYDGLGAEFDQWLPEQRLASIAPGILQQWLQQQQHHK</sequence>
<dbReference type="Pfam" id="PF17917">
    <property type="entry name" value="RT_RNaseH"/>
    <property type="match status" value="1"/>
</dbReference>
<keyword evidence="9" id="KW-0695">RNA-directed DNA polymerase</keyword>
<dbReference type="Gene3D" id="1.10.340.70">
    <property type="match status" value="1"/>
</dbReference>
<evidence type="ECO:0000313" key="16">
    <source>
        <dbReference type="EMBL" id="EAQ91761.1"/>
    </source>
</evidence>
<keyword evidence="6" id="KW-0255">Endonuclease</keyword>
<feature type="compositionally biased region" description="Polar residues" evidence="12">
    <location>
        <begin position="243"/>
        <end position="260"/>
    </location>
</feature>
<dbReference type="VEuPathDB" id="FungiDB:CHGG_03696"/>
<dbReference type="Gene3D" id="2.40.50.40">
    <property type="match status" value="1"/>
</dbReference>
<dbReference type="SUPFAM" id="SSF53098">
    <property type="entry name" value="Ribonuclease H-like"/>
    <property type="match status" value="1"/>
</dbReference>
<feature type="compositionally biased region" description="Low complexity" evidence="12">
    <location>
        <begin position="222"/>
        <end position="242"/>
    </location>
</feature>
<dbReference type="PROSITE" id="PS50013">
    <property type="entry name" value="CHROMO_2"/>
    <property type="match status" value="1"/>
</dbReference>
<dbReference type="Pfam" id="PF00078">
    <property type="entry name" value="RVT_1"/>
    <property type="match status" value="1"/>
</dbReference>
<dbReference type="GO" id="GO:0008270">
    <property type="term" value="F:zinc ion binding"/>
    <property type="evidence" value="ECO:0007669"/>
    <property type="project" value="UniProtKB-KW"/>
</dbReference>
<keyword evidence="11" id="KW-0862">Zinc</keyword>
<feature type="region of interest" description="Disordered" evidence="12">
    <location>
        <begin position="570"/>
        <end position="647"/>
    </location>
</feature>
<evidence type="ECO:0000256" key="6">
    <source>
        <dbReference type="ARBA" id="ARBA00022759"/>
    </source>
</evidence>
<dbReference type="InterPro" id="IPR050951">
    <property type="entry name" value="Retrovirus_Pol_polyprotein"/>
</dbReference>
<dbReference type="Pfam" id="PF00385">
    <property type="entry name" value="Chromo"/>
    <property type="match status" value="1"/>
</dbReference>
<dbReference type="InterPro" id="IPR023780">
    <property type="entry name" value="Chromo_domain"/>
</dbReference>
<dbReference type="InParanoid" id="Q2H7V8"/>
<dbReference type="InterPro" id="IPR016197">
    <property type="entry name" value="Chromo-like_dom_sf"/>
</dbReference>
<evidence type="ECO:0000256" key="11">
    <source>
        <dbReference type="PROSITE-ProRule" id="PRU00042"/>
    </source>
</evidence>
<dbReference type="eggNOG" id="KOG0017">
    <property type="taxonomic scope" value="Eukaryota"/>
</dbReference>
<dbReference type="OMA" id="CHMESAI"/>
<feature type="region of interest" description="Disordered" evidence="12">
    <location>
        <begin position="510"/>
        <end position="544"/>
    </location>
</feature>
<dbReference type="HOGENOM" id="CLU_000879_0_0_1"/>
<keyword evidence="17" id="KW-1185">Reference proteome</keyword>
<dbReference type="InterPro" id="IPR013087">
    <property type="entry name" value="Znf_C2H2_type"/>
</dbReference>
<dbReference type="PANTHER" id="PTHR37984:SF5">
    <property type="entry name" value="PROTEIN NYNRIN-LIKE"/>
    <property type="match status" value="1"/>
</dbReference>
<keyword evidence="4" id="KW-0548">Nucleotidyltransferase</keyword>
<dbReference type="Pfam" id="PF24626">
    <property type="entry name" value="SH3_Tf2-1"/>
    <property type="match status" value="1"/>
</dbReference>
<evidence type="ECO:0000259" key="14">
    <source>
        <dbReference type="PROSITE" id="PS50157"/>
    </source>
</evidence>
<evidence type="ECO:0000259" key="15">
    <source>
        <dbReference type="PROSITE" id="PS50994"/>
    </source>
</evidence>
<evidence type="ECO:0000256" key="12">
    <source>
        <dbReference type="SAM" id="MobiDB-lite"/>
    </source>
</evidence>
<dbReference type="GO" id="GO:0004519">
    <property type="term" value="F:endonuclease activity"/>
    <property type="evidence" value="ECO:0007669"/>
    <property type="project" value="UniProtKB-KW"/>
</dbReference>
<evidence type="ECO:0000256" key="9">
    <source>
        <dbReference type="ARBA" id="ARBA00022918"/>
    </source>
</evidence>
<dbReference type="CDD" id="cd09274">
    <property type="entry name" value="RNase_HI_RT_Ty3"/>
    <property type="match status" value="1"/>
</dbReference>
<dbReference type="CDD" id="cd01647">
    <property type="entry name" value="RT_LTR"/>
    <property type="match status" value="1"/>
</dbReference>
<dbReference type="InterPro" id="IPR012337">
    <property type="entry name" value="RNaseH-like_sf"/>
</dbReference>
<dbReference type="InterPro" id="IPR043128">
    <property type="entry name" value="Rev_trsase/Diguanyl_cyclase"/>
</dbReference>
<feature type="compositionally biased region" description="Low complexity" evidence="12">
    <location>
        <begin position="174"/>
        <end position="183"/>
    </location>
</feature>
<dbReference type="RefSeq" id="XP_001230212.1">
    <property type="nucleotide sequence ID" value="XM_001230211.1"/>
</dbReference>
<dbReference type="GO" id="GO:0015074">
    <property type="term" value="P:DNA integration"/>
    <property type="evidence" value="ECO:0007669"/>
    <property type="project" value="InterPro"/>
</dbReference>
<dbReference type="Proteomes" id="UP000001056">
    <property type="component" value="Unassembled WGS sequence"/>
</dbReference>
<evidence type="ECO:0000256" key="4">
    <source>
        <dbReference type="ARBA" id="ARBA00022695"/>
    </source>
</evidence>
<dbReference type="InterPro" id="IPR041373">
    <property type="entry name" value="RT_RNaseH"/>
</dbReference>
<keyword evidence="11" id="KW-0479">Metal-binding</keyword>
<dbReference type="PANTHER" id="PTHR37984">
    <property type="entry name" value="PROTEIN CBG26694"/>
    <property type="match status" value="1"/>
</dbReference>
<dbReference type="InterPro" id="IPR043502">
    <property type="entry name" value="DNA/RNA_pol_sf"/>
</dbReference>
<dbReference type="PROSITE" id="PS50994">
    <property type="entry name" value="INTEGRASE"/>
    <property type="match status" value="1"/>
</dbReference>
<dbReference type="PROSITE" id="PS00028">
    <property type="entry name" value="ZINC_FINGER_C2H2_1"/>
    <property type="match status" value="1"/>
</dbReference>
<feature type="domain" description="Integrase catalytic" evidence="15">
    <location>
        <begin position="1745"/>
        <end position="1908"/>
    </location>
</feature>
<dbReference type="GO" id="GO:0006338">
    <property type="term" value="P:chromatin remodeling"/>
    <property type="evidence" value="ECO:0007669"/>
    <property type="project" value="UniProtKB-ARBA"/>
</dbReference>
<evidence type="ECO:0000256" key="8">
    <source>
        <dbReference type="ARBA" id="ARBA00022884"/>
    </source>
</evidence>
<evidence type="ECO:0000256" key="5">
    <source>
        <dbReference type="ARBA" id="ARBA00022722"/>
    </source>
</evidence>
<dbReference type="Gene3D" id="3.30.70.270">
    <property type="match status" value="2"/>
</dbReference>
<dbReference type="InterPro" id="IPR000953">
    <property type="entry name" value="Chromo/chromo_shadow_dom"/>
</dbReference>
<feature type="region of interest" description="Disordered" evidence="12">
    <location>
        <begin position="174"/>
        <end position="279"/>
    </location>
</feature>
<name>Q2H7V8_CHAGB</name>
<dbReference type="GO" id="GO:0003723">
    <property type="term" value="F:RNA binding"/>
    <property type="evidence" value="ECO:0007669"/>
    <property type="project" value="UniProtKB-KW"/>
</dbReference>
<accession>Q2H7V8</accession>
<proteinExistence type="predicted"/>
<keyword evidence="3" id="KW-0808">Transferase</keyword>
<feature type="domain" description="C2H2-type" evidence="14">
    <location>
        <begin position="701"/>
        <end position="728"/>
    </location>
</feature>
<dbReference type="Gene3D" id="3.10.10.10">
    <property type="entry name" value="HIV Type 1 Reverse Transcriptase, subunit A, domain 1"/>
    <property type="match status" value="1"/>
</dbReference>
<evidence type="ECO:0000256" key="3">
    <source>
        <dbReference type="ARBA" id="ARBA00022679"/>
    </source>
</evidence>
<dbReference type="PROSITE" id="PS50157">
    <property type="entry name" value="ZINC_FINGER_C2H2_2"/>
    <property type="match status" value="1"/>
</dbReference>
<feature type="compositionally biased region" description="Polar residues" evidence="12">
    <location>
        <begin position="530"/>
        <end position="544"/>
    </location>
</feature>
<evidence type="ECO:0000313" key="17">
    <source>
        <dbReference type="Proteomes" id="UP000001056"/>
    </source>
</evidence>
<dbReference type="CDD" id="cd00024">
    <property type="entry name" value="CD_CSD"/>
    <property type="match status" value="1"/>
</dbReference>
<dbReference type="GO" id="GO:0005634">
    <property type="term" value="C:nucleus"/>
    <property type="evidence" value="ECO:0007669"/>
    <property type="project" value="UniProtKB-ARBA"/>
</dbReference>
<dbReference type="GeneID" id="4389908"/>
<gene>
    <name evidence="16" type="ORF">CHGG_03696</name>
</gene>
<dbReference type="InterPro" id="IPR001584">
    <property type="entry name" value="Integrase_cat-core"/>
</dbReference>
<keyword evidence="7" id="KW-0378">Hydrolase</keyword>